<dbReference type="InterPro" id="IPR036388">
    <property type="entry name" value="WH-like_DNA-bd_sf"/>
</dbReference>
<reference evidence="3" key="1">
    <citation type="submission" date="2018-09" db="EMBL/GenBank/DDBJ databases">
        <title>Draft Genome Sequence of Mediterraneibacter sp. KCTC 15684.</title>
        <authorList>
            <person name="Kim J.S."/>
            <person name="Han K.I."/>
            <person name="Suh M.K."/>
            <person name="Lee K.C."/>
            <person name="Eom M.K."/>
            <person name="Lee J.H."/>
            <person name="Park S.H."/>
            <person name="Kang S.W."/>
            <person name="Park J.E."/>
            <person name="Oh B.S."/>
            <person name="Yu S.Y."/>
            <person name="Choi S.H."/>
            <person name="Lee D.H."/>
            <person name="Yoon H."/>
            <person name="Kim B."/>
            <person name="Yang S.J."/>
            <person name="Lee J.S."/>
        </authorList>
    </citation>
    <scope>NUCLEOTIDE SEQUENCE [LARGE SCALE GENOMIC DNA]</scope>
    <source>
        <strain evidence="3">KCTC 15684</strain>
    </source>
</reference>
<dbReference type="GO" id="GO:0005509">
    <property type="term" value="F:calcium ion binding"/>
    <property type="evidence" value="ECO:0007669"/>
    <property type="project" value="InterPro"/>
</dbReference>
<protein>
    <recommendedName>
        <fullName evidence="1">Sporulation initiation factor Spo0A C-terminal domain-containing protein</fullName>
    </recommendedName>
</protein>
<dbReference type="Gene3D" id="1.10.10.10">
    <property type="entry name" value="Winged helix-like DNA-binding domain superfamily/Winged helix DNA-binding domain"/>
    <property type="match status" value="1"/>
</dbReference>
<feature type="domain" description="Sporulation initiation factor Spo0A C-terminal" evidence="1">
    <location>
        <begin position="6"/>
        <end position="97"/>
    </location>
</feature>
<organism evidence="2 3">
    <name type="scientific">Mediterraneibacter butyricigenes</name>
    <dbReference type="NCBI Taxonomy" id="2316025"/>
    <lineage>
        <taxon>Bacteria</taxon>
        <taxon>Bacillati</taxon>
        <taxon>Bacillota</taxon>
        <taxon>Clostridia</taxon>
        <taxon>Lachnospirales</taxon>
        <taxon>Lachnospiraceae</taxon>
        <taxon>Mediterraneibacter</taxon>
    </lineage>
</organism>
<evidence type="ECO:0000313" key="3">
    <source>
        <dbReference type="Proteomes" id="UP000265643"/>
    </source>
</evidence>
<dbReference type="AlphaFoldDB" id="A0A391PIV7"/>
<dbReference type="GO" id="GO:0003677">
    <property type="term" value="F:DNA binding"/>
    <property type="evidence" value="ECO:0007669"/>
    <property type="project" value="InterPro"/>
</dbReference>
<name>A0A391PIV7_9FIRM</name>
<evidence type="ECO:0000313" key="2">
    <source>
        <dbReference type="EMBL" id="GCA66502.1"/>
    </source>
</evidence>
<dbReference type="InterPro" id="IPR014879">
    <property type="entry name" value="Spo0A_C"/>
</dbReference>
<dbReference type="InterPro" id="IPR016032">
    <property type="entry name" value="Sig_transdc_resp-reg_C-effctor"/>
</dbReference>
<dbReference type="GO" id="GO:0003700">
    <property type="term" value="F:DNA-binding transcription factor activity"/>
    <property type="evidence" value="ECO:0007669"/>
    <property type="project" value="InterPro"/>
</dbReference>
<evidence type="ECO:0000259" key="1">
    <source>
        <dbReference type="Pfam" id="PF08769"/>
    </source>
</evidence>
<sequence length="109" mass="12979">MKELDQLMRNVHFSKRYQGYRYLRRCIMLAAEDEERLMVLVKGIYWQVAEEYHQLPCVVERNIRTVRDRVWAKGGKEALEQLTGMSYPWAPSVGELIEIFLEQVKADEE</sequence>
<dbReference type="Pfam" id="PF08769">
    <property type="entry name" value="Spo0A_C"/>
    <property type="match status" value="1"/>
</dbReference>
<dbReference type="RefSeq" id="WP_158555676.1">
    <property type="nucleotide sequence ID" value="NZ_BHGK01000001.1"/>
</dbReference>
<proteinExistence type="predicted"/>
<comment type="caution">
    <text evidence="2">The sequence shown here is derived from an EMBL/GenBank/DDBJ whole genome shotgun (WGS) entry which is preliminary data.</text>
</comment>
<dbReference type="SUPFAM" id="SSF46894">
    <property type="entry name" value="C-terminal effector domain of the bipartite response regulators"/>
    <property type="match status" value="1"/>
</dbReference>
<dbReference type="EMBL" id="BHGK01000001">
    <property type="protein sequence ID" value="GCA66502.1"/>
    <property type="molecule type" value="Genomic_DNA"/>
</dbReference>
<dbReference type="GO" id="GO:0042173">
    <property type="term" value="P:regulation of sporulation resulting in formation of a cellular spore"/>
    <property type="evidence" value="ECO:0007669"/>
    <property type="project" value="InterPro"/>
</dbReference>
<dbReference type="GO" id="GO:0005737">
    <property type="term" value="C:cytoplasm"/>
    <property type="evidence" value="ECO:0007669"/>
    <property type="project" value="InterPro"/>
</dbReference>
<keyword evidence="3" id="KW-1185">Reference proteome</keyword>
<gene>
    <name evidence="2" type="ORF">KGMB01110_09380</name>
</gene>
<dbReference type="Proteomes" id="UP000265643">
    <property type="component" value="Unassembled WGS sequence"/>
</dbReference>
<accession>A0A391PIV7</accession>